<accession>A0A1Q6R9Y0</accession>
<evidence type="ECO:0000259" key="10">
    <source>
        <dbReference type="PROSITE" id="PS51371"/>
    </source>
</evidence>
<gene>
    <name evidence="11" type="ORF">BHW43_01985</name>
</gene>
<feature type="domain" description="ABC transporter" evidence="9">
    <location>
        <begin position="35"/>
        <end position="271"/>
    </location>
</feature>
<evidence type="ECO:0000256" key="4">
    <source>
        <dbReference type="ARBA" id="ARBA00022840"/>
    </source>
</evidence>
<evidence type="ECO:0000256" key="1">
    <source>
        <dbReference type="ARBA" id="ARBA00005417"/>
    </source>
</evidence>
<feature type="domain" description="CBS" evidence="10">
    <location>
        <begin position="286"/>
        <end position="345"/>
    </location>
</feature>
<dbReference type="GO" id="GO:0005886">
    <property type="term" value="C:plasma membrane"/>
    <property type="evidence" value="ECO:0007669"/>
    <property type="project" value="UniProtKB-SubCell"/>
</dbReference>
<comment type="catalytic activity">
    <reaction evidence="8">
        <text>a quaternary ammonium(out) + ATP + H2O = a quaternary ammonium(in) + ADP + phosphate + H(+)</text>
        <dbReference type="Rhea" id="RHEA:11036"/>
        <dbReference type="ChEBI" id="CHEBI:15377"/>
        <dbReference type="ChEBI" id="CHEBI:15378"/>
        <dbReference type="ChEBI" id="CHEBI:30616"/>
        <dbReference type="ChEBI" id="CHEBI:35267"/>
        <dbReference type="ChEBI" id="CHEBI:43474"/>
        <dbReference type="ChEBI" id="CHEBI:456216"/>
    </reaction>
</comment>
<dbReference type="Pfam" id="PF00571">
    <property type="entry name" value="CBS"/>
    <property type="match status" value="1"/>
</dbReference>
<dbReference type="InterPro" id="IPR005892">
    <property type="entry name" value="Gly-betaine_transp_ATP-bd"/>
</dbReference>
<evidence type="ECO:0000313" key="11">
    <source>
        <dbReference type="EMBL" id="OLA39120.1"/>
    </source>
</evidence>
<dbReference type="PROSITE" id="PS51371">
    <property type="entry name" value="CBS"/>
    <property type="match status" value="1"/>
</dbReference>
<comment type="subunit">
    <text evidence="8">The complex is probably composed of two ATP-binding proteins, two transmembrane proteins and a solute-binding protein.</text>
</comment>
<dbReference type="SUPFAM" id="SSF54631">
    <property type="entry name" value="CBS-domain pair"/>
    <property type="match status" value="1"/>
</dbReference>
<dbReference type="GO" id="GO:0016887">
    <property type="term" value="F:ATP hydrolysis activity"/>
    <property type="evidence" value="ECO:0007669"/>
    <property type="project" value="UniProtKB-UniRule"/>
</dbReference>
<name>A0A1Q6R9Y0_9FIRM</name>
<dbReference type="Pfam" id="PF00005">
    <property type="entry name" value="ABC_tran"/>
    <property type="match status" value="1"/>
</dbReference>
<dbReference type="Gene3D" id="3.40.50.300">
    <property type="entry name" value="P-loop containing nucleotide triphosphate hydrolases"/>
    <property type="match status" value="1"/>
</dbReference>
<reference evidence="11 12" key="1">
    <citation type="journal article" date="2016" name="Nat. Biotechnol.">
        <title>Measurement of bacterial replication rates in microbial communities.</title>
        <authorList>
            <person name="Brown C.T."/>
            <person name="Olm M.R."/>
            <person name="Thomas B.C."/>
            <person name="Banfield J.F."/>
        </authorList>
    </citation>
    <scope>NUCLEOTIDE SEQUENCE [LARGE SCALE GENOMIC DNA]</scope>
    <source>
        <strain evidence="11">46_33</strain>
    </source>
</reference>
<dbReference type="EMBL" id="MNTG01000002">
    <property type="protein sequence ID" value="OLA39120.1"/>
    <property type="molecule type" value="Genomic_DNA"/>
</dbReference>
<dbReference type="InterPro" id="IPR051921">
    <property type="entry name" value="ABC_osmolyte_uptake_ATP-bind"/>
</dbReference>
<dbReference type="STRING" id="626940.BHW43_01985"/>
<dbReference type="PANTHER" id="PTHR43869">
    <property type="entry name" value="GLYCINE BETAINE/PROLINE BETAINE TRANSPORT SYSTEM ATP-BINDING PROTEIN PROV"/>
    <property type="match status" value="1"/>
</dbReference>
<dbReference type="InterPro" id="IPR046342">
    <property type="entry name" value="CBS_dom_sf"/>
</dbReference>
<dbReference type="InterPro" id="IPR027417">
    <property type="entry name" value="P-loop_NTPase"/>
</dbReference>
<evidence type="ECO:0000256" key="5">
    <source>
        <dbReference type="ARBA" id="ARBA00022970"/>
    </source>
</evidence>
<dbReference type="Proteomes" id="UP000186777">
    <property type="component" value="Unassembled WGS sequence"/>
</dbReference>
<evidence type="ECO:0000256" key="3">
    <source>
        <dbReference type="ARBA" id="ARBA00022741"/>
    </source>
</evidence>
<protein>
    <recommendedName>
        <fullName evidence="8">Quaternary amine transport ATP-binding protein</fullName>
        <ecNumber evidence="8">7.6.2.9</ecNumber>
    </recommendedName>
</protein>
<evidence type="ECO:0000256" key="7">
    <source>
        <dbReference type="PROSITE-ProRule" id="PRU00703"/>
    </source>
</evidence>
<dbReference type="GO" id="GO:0005524">
    <property type="term" value="F:ATP binding"/>
    <property type="evidence" value="ECO:0007669"/>
    <property type="project" value="UniProtKB-UniRule"/>
</dbReference>
<keyword evidence="5" id="KW-0029">Amino-acid transport</keyword>
<dbReference type="PROSITE" id="PS50893">
    <property type="entry name" value="ABC_TRANSPORTER_2"/>
    <property type="match status" value="1"/>
</dbReference>
<dbReference type="AlphaFoldDB" id="A0A1Q6R9Y0"/>
<dbReference type="NCBIfam" id="TIGR01186">
    <property type="entry name" value="proV"/>
    <property type="match status" value="1"/>
</dbReference>
<dbReference type="RefSeq" id="WP_303679292.1">
    <property type="nucleotide sequence ID" value="NZ_MNTG01000002.1"/>
</dbReference>
<comment type="subcellular location">
    <subcellularLocation>
        <location evidence="8">Cell inner membrane</location>
        <topology evidence="8">Peripheral membrane protein</topology>
    </subcellularLocation>
</comment>
<dbReference type="InterPro" id="IPR003439">
    <property type="entry name" value="ABC_transporter-like_ATP-bd"/>
</dbReference>
<dbReference type="PANTHER" id="PTHR43869:SF1">
    <property type="entry name" value="GLYCINE BETAINE_PROLINE BETAINE TRANSPORT SYSTEM ATP-BINDING PROTEIN PROV"/>
    <property type="match status" value="1"/>
</dbReference>
<dbReference type="SUPFAM" id="SSF52540">
    <property type="entry name" value="P-loop containing nucleoside triphosphate hydrolases"/>
    <property type="match status" value="1"/>
</dbReference>
<dbReference type="EC" id="7.6.2.9" evidence="8"/>
<dbReference type="GO" id="GO:0015418">
    <property type="term" value="F:ABC-type quaternary ammonium compound transporting activity"/>
    <property type="evidence" value="ECO:0007669"/>
    <property type="project" value="UniProtKB-EC"/>
</dbReference>
<dbReference type="GO" id="GO:0006865">
    <property type="term" value="P:amino acid transport"/>
    <property type="evidence" value="ECO:0007669"/>
    <property type="project" value="UniProtKB-UniRule"/>
</dbReference>
<sequence>MTVPVLQVKNLYKLFIPLEHSQNEKKAMTMLKQGASRTEVQEATGITAGLIDINFTVNKGEVFVLIGLSGSGKSTLIRCLNMLNPPTSGTVYLEGDNITDFSSKQLQELRRTKVAMVFQNFGLISNRNVLENAYYGLEIRGVPLKERTEKAMQMLEMVGLQGWEKTRINALSGGMKQRVGIARALANDPDILLMDESFSALDPLVRNDLQFELLRIQEKTGKTIVFITHDINEAFRLGTHVGILRDGRMVQIGTPEEMITNPADDYVRSFINNADSSKIFTVRNVMSTQTCIVRNIDGAAVALRNMKNSGVSSAYVVDEHLRFIGIITLDSAMQVLSGYTTFEKSILRNVPVIDNLDTPVADIMPLSASTPFPLPVIDDNKLFCGIVTKASVISSFVTN</sequence>
<proteinExistence type="inferred from homology"/>
<keyword evidence="8" id="KW-1003">Cell membrane</keyword>
<evidence type="ECO:0000259" key="9">
    <source>
        <dbReference type="PROSITE" id="PS50893"/>
    </source>
</evidence>
<dbReference type="InterPro" id="IPR000644">
    <property type="entry name" value="CBS_dom"/>
</dbReference>
<evidence type="ECO:0000256" key="2">
    <source>
        <dbReference type="ARBA" id="ARBA00022448"/>
    </source>
</evidence>
<dbReference type="InterPro" id="IPR003593">
    <property type="entry name" value="AAA+_ATPase"/>
</dbReference>
<organism evidence="11 12">
    <name type="scientific">Phascolarctobacterium succinatutens</name>
    <dbReference type="NCBI Taxonomy" id="626940"/>
    <lineage>
        <taxon>Bacteria</taxon>
        <taxon>Bacillati</taxon>
        <taxon>Bacillota</taxon>
        <taxon>Negativicutes</taxon>
        <taxon>Acidaminococcales</taxon>
        <taxon>Acidaminococcaceae</taxon>
        <taxon>Phascolarctobacterium</taxon>
    </lineage>
</organism>
<dbReference type="PROSITE" id="PS00211">
    <property type="entry name" value="ABC_TRANSPORTER_1"/>
    <property type="match status" value="1"/>
</dbReference>
<keyword evidence="6 7" id="KW-0129">CBS domain</keyword>
<evidence type="ECO:0000256" key="8">
    <source>
        <dbReference type="RuleBase" id="RU369116"/>
    </source>
</evidence>
<dbReference type="SMART" id="SM00382">
    <property type="entry name" value="AAA"/>
    <property type="match status" value="1"/>
</dbReference>
<comment type="similarity">
    <text evidence="1 8">Belongs to the ABC transporter superfamily.</text>
</comment>
<keyword evidence="4 8" id="KW-0067">ATP-binding</keyword>
<dbReference type="GO" id="GO:0031460">
    <property type="term" value="P:glycine betaine transport"/>
    <property type="evidence" value="ECO:0007669"/>
    <property type="project" value="InterPro"/>
</dbReference>
<evidence type="ECO:0000256" key="6">
    <source>
        <dbReference type="ARBA" id="ARBA00023122"/>
    </source>
</evidence>
<keyword evidence="8" id="KW-0472">Membrane</keyword>
<comment type="caution">
    <text evidence="11">The sequence shown here is derived from an EMBL/GenBank/DDBJ whole genome shotgun (WGS) entry which is preliminary data.</text>
</comment>
<keyword evidence="3 8" id="KW-0547">Nucleotide-binding</keyword>
<dbReference type="InterPro" id="IPR017871">
    <property type="entry name" value="ABC_transporter-like_CS"/>
</dbReference>
<keyword evidence="8" id="KW-0997">Cell inner membrane</keyword>
<keyword evidence="2 8" id="KW-0813">Transport</keyword>
<evidence type="ECO:0000313" key="12">
    <source>
        <dbReference type="Proteomes" id="UP000186777"/>
    </source>
</evidence>
<dbReference type="Gene3D" id="3.10.580.10">
    <property type="entry name" value="CBS-domain"/>
    <property type="match status" value="1"/>
</dbReference>